<dbReference type="RefSeq" id="WP_086861033.1">
    <property type="nucleotide sequence ID" value="NZ_JADBEG010000001.1"/>
</dbReference>
<dbReference type="InterPro" id="IPR042001">
    <property type="entry name" value="Sortase_F"/>
</dbReference>
<protein>
    <submittedName>
        <fullName evidence="3">Sortase (Surface protein transpeptidase)</fullName>
    </submittedName>
</protein>
<dbReference type="EMBL" id="JADBEG010000001">
    <property type="protein sequence ID" value="MBE1498732.1"/>
    <property type="molecule type" value="Genomic_DNA"/>
</dbReference>
<dbReference type="InterPro" id="IPR005754">
    <property type="entry name" value="Sortase"/>
</dbReference>
<sequence length="219" mass="23034">MPTRITSRRGYLIALVLALLAALVVVALVFSGGSEPPTAQPPPARPVAVQPEPDPEPAVAGQNAVAALPKSAPVSIDIPKIAAHSSLVPLGLNADNTVEVPPVTTPLQAGWYTYAPTPGETGPAVVLGHVDGNHQKGIFFRLKELAAGDRVSIAREDGTTAVFEVTKVHQVPKKDFEAEGVYDDTPGPELRLITCGGVFDRTARNYVDNIVVYAKLVGH</sequence>
<proteinExistence type="predicted"/>
<accession>A0ABR9I6D2</accession>
<dbReference type="SUPFAM" id="SSF63817">
    <property type="entry name" value="Sortase"/>
    <property type="match status" value="1"/>
</dbReference>
<name>A0ABR9I6D2_9PSEU</name>
<dbReference type="NCBIfam" id="NF033748">
    <property type="entry name" value="class_F_sortase"/>
    <property type="match status" value="1"/>
</dbReference>
<reference evidence="3 4" key="1">
    <citation type="submission" date="2020-10" db="EMBL/GenBank/DDBJ databases">
        <title>Sequencing the genomes of 1000 actinobacteria strains.</title>
        <authorList>
            <person name="Klenk H.-P."/>
        </authorList>
    </citation>
    <scope>NUCLEOTIDE SEQUENCE [LARGE SCALE GENOMIC DNA]</scope>
    <source>
        <strain evidence="3 4">DSM 44653</strain>
    </source>
</reference>
<gene>
    <name evidence="3" type="ORF">H4696_005832</name>
</gene>
<evidence type="ECO:0000256" key="1">
    <source>
        <dbReference type="ARBA" id="ARBA00022801"/>
    </source>
</evidence>
<keyword evidence="4" id="KW-1185">Reference proteome</keyword>
<dbReference type="Gene3D" id="2.40.260.10">
    <property type="entry name" value="Sortase"/>
    <property type="match status" value="1"/>
</dbReference>
<dbReference type="Pfam" id="PF04203">
    <property type="entry name" value="Sortase"/>
    <property type="match status" value="1"/>
</dbReference>
<dbReference type="CDD" id="cd05829">
    <property type="entry name" value="Sortase_F"/>
    <property type="match status" value="1"/>
</dbReference>
<dbReference type="InterPro" id="IPR023365">
    <property type="entry name" value="Sortase_dom-sf"/>
</dbReference>
<dbReference type="Proteomes" id="UP000631670">
    <property type="component" value="Unassembled WGS sequence"/>
</dbReference>
<evidence type="ECO:0000313" key="4">
    <source>
        <dbReference type="Proteomes" id="UP000631670"/>
    </source>
</evidence>
<evidence type="ECO:0000256" key="2">
    <source>
        <dbReference type="SAM" id="MobiDB-lite"/>
    </source>
</evidence>
<comment type="caution">
    <text evidence="3">The sequence shown here is derived from an EMBL/GenBank/DDBJ whole genome shotgun (WGS) entry which is preliminary data.</text>
</comment>
<feature type="region of interest" description="Disordered" evidence="2">
    <location>
        <begin position="35"/>
        <end position="59"/>
    </location>
</feature>
<evidence type="ECO:0000313" key="3">
    <source>
        <dbReference type="EMBL" id="MBE1498732.1"/>
    </source>
</evidence>
<organism evidence="3 4">
    <name type="scientific">Amycolatopsis lexingtonensis</name>
    <dbReference type="NCBI Taxonomy" id="218822"/>
    <lineage>
        <taxon>Bacteria</taxon>
        <taxon>Bacillati</taxon>
        <taxon>Actinomycetota</taxon>
        <taxon>Actinomycetes</taxon>
        <taxon>Pseudonocardiales</taxon>
        <taxon>Pseudonocardiaceae</taxon>
        <taxon>Amycolatopsis</taxon>
    </lineage>
</organism>
<keyword evidence="1" id="KW-0378">Hydrolase</keyword>